<protein>
    <submittedName>
        <fullName evidence="1">Uncharacterized protein</fullName>
    </submittedName>
</protein>
<accession>A0A834XD93</accession>
<organism evidence="1 2">
    <name type="scientific">Senna tora</name>
    <dbReference type="NCBI Taxonomy" id="362788"/>
    <lineage>
        <taxon>Eukaryota</taxon>
        <taxon>Viridiplantae</taxon>
        <taxon>Streptophyta</taxon>
        <taxon>Embryophyta</taxon>
        <taxon>Tracheophyta</taxon>
        <taxon>Spermatophyta</taxon>
        <taxon>Magnoliopsida</taxon>
        <taxon>eudicotyledons</taxon>
        <taxon>Gunneridae</taxon>
        <taxon>Pentapetalae</taxon>
        <taxon>rosids</taxon>
        <taxon>fabids</taxon>
        <taxon>Fabales</taxon>
        <taxon>Fabaceae</taxon>
        <taxon>Caesalpinioideae</taxon>
        <taxon>Cassia clade</taxon>
        <taxon>Senna</taxon>
    </lineage>
</organism>
<proteinExistence type="predicted"/>
<evidence type="ECO:0000313" key="1">
    <source>
        <dbReference type="EMBL" id="KAF7842817.1"/>
    </source>
</evidence>
<evidence type="ECO:0000313" key="2">
    <source>
        <dbReference type="Proteomes" id="UP000634136"/>
    </source>
</evidence>
<sequence>MMESSLEAGVETESSIDEDESRIALEACFPLQFKFGEMLDVLMSIQEKSIGVSKSITNIIWRNNSWILYTVHAKTNVLMIGHVKSQGQVPQLGQFLDLFWKINNGSAIKIKNLKILKSSDLSWNFSETLAFF</sequence>
<comment type="caution">
    <text evidence="1">The sequence shown here is derived from an EMBL/GenBank/DDBJ whole genome shotgun (WGS) entry which is preliminary data.</text>
</comment>
<gene>
    <name evidence="1" type="ORF">G2W53_005115</name>
</gene>
<reference evidence="1" key="1">
    <citation type="submission" date="2020-09" db="EMBL/GenBank/DDBJ databases">
        <title>Genome-Enabled Discovery of Anthraquinone Biosynthesis in Senna tora.</title>
        <authorList>
            <person name="Kang S.-H."/>
            <person name="Pandey R.P."/>
            <person name="Lee C.-M."/>
            <person name="Sim J.-S."/>
            <person name="Jeong J.-T."/>
            <person name="Choi B.-S."/>
            <person name="Jung M."/>
            <person name="Ginzburg D."/>
            <person name="Zhao K."/>
            <person name="Won S.Y."/>
            <person name="Oh T.-J."/>
            <person name="Yu Y."/>
            <person name="Kim N.-H."/>
            <person name="Lee O.R."/>
            <person name="Lee T.-H."/>
            <person name="Bashyal P."/>
            <person name="Kim T.-S."/>
            <person name="Lee W.-H."/>
            <person name="Kawkins C."/>
            <person name="Kim C.-K."/>
            <person name="Kim J.S."/>
            <person name="Ahn B.O."/>
            <person name="Rhee S.Y."/>
            <person name="Sohng J.K."/>
        </authorList>
    </citation>
    <scope>NUCLEOTIDE SEQUENCE</scope>
    <source>
        <tissue evidence="1">Leaf</tissue>
    </source>
</reference>
<dbReference type="Proteomes" id="UP000634136">
    <property type="component" value="Unassembled WGS sequence"/>
</dbReference>
<name>A0A834XD93_9FABA</name>
<dbReference type="EMBL" id="JAAIUW010000002">
    <property type="protein sequence ID" value="KAF7842817.1"/>
    <property type="molecule type" value="Genomic_DNA"/>
</dbReference>
<dbReference type="AlphaFoldDB" id="A0A834XD93"/>
<keyword evidence="2" id="KW-1185">Reference proteome</keyword>